<feature type="region of interest" description="Disordered" evidence="9">
    <location>
        <begin position="193"/>
        <end position="223"/>
    </location>
</feature>
<dbReference type="InterPro" id="IPR026039">
    <property type="entry name" value="YfgM"/>
</dbReference>
<evidence type="ECO:0000313" key="13">
    <source>
        <dbReference type="EMBL" id="VFJ45426.1"/>
    </source>
</evidence>
<dbReference type="GO" id="GO:0044877">
    <property type="term" value="F:protein-containing complex binding"/>
    <property type="evidence" value="ECO:0007669"/>
    <property type="project" value="InterPro"/>
</dbReference>
<dbReference type="EMBL" id="CAADEX010000001">
    <property type="protein sequence ID" value="VFJ42388.1"/>
    <property type="molecule type" value="Genomic_DNA"/>
</dbReference>
<protein>
    <recommendedName>
        <fullName evidence="8">Ancillary SecYEG translocon subunit</fullName>
    </recommendedName>
</protein>
<keyword evidence="5 10" id="KW-0472">Membrane</keyword>
<gene>
    <name evidence="12" type="ORF">BECKDK2373B_GA0170837_100111</name>
    <name evidence="13" type="ORF">BECKDK2373C_GA0170839_101120</name>
</gene>
<evidence type="ECO:0000256" key="3">
    <source>
        <dbReference type="ARBA" id="ARBA00022692"/>
    </source>
</evidence>
<keyword evidence="3 10" id="KW-0812">Transmembrane</keyword>
<evidence type="ECO:0000256" key="5">
    <source>
        <dbReference type="ARBA" id="ARBA00023136"/>
    </source>
</evidence>
<keyword evidence="2" id="KW-1003">Cell membrane</keyword>
<keyword evidence="4 10" id="KW-1133">Transmembrane helix</keyword>
<evidence type="ECO:0000259" key="11">
    <source>
        <dbReference type="Pfam" id="PF09976"/>
    </source>
</evidence>
<evidence type="ECO:0000256" key="9">
    <source>
        <dbReference type="SAM" id="MobiDB-lite"/>
    </source>
</evidence>
<dbReference type="PANTHER" id="PTHR38035">
    <property type="entry name" value="UPF0070 PROTEIN YFGM"/>
    <property type="match status" value="1"/>
</dbReference>
<evidence type="ECO:0000256" key="7">
    <source>
        <dbReference type="ARBA" id="ARBA00024197"/>
    </source>
</evidence>
<name>A0A450RTH5_9GAMM</name>
<evidence type="ECO:0000256" key="8">
    <source>
        <dbReference type="ARBA" id="ARBA00024235"/>
    </source>
</evidence>
<organism evidence="12">
    <name type="scientific">Candidatus Kentrum sp. DK</name>
    <dbReference type="NCBI Taxonomy" id="2126562"/>
    <lineage>
        <taxon>Bacteria</taxon>
        <taxon>Pseudomonadati</taxon>
        <taxon>Pseudomonadota</taxon>
        <taxon>Gammaproteobacteria</taxon>
        <taxon>Candidatus Kentrum</taxon>
    </lineage>
</organism>
<reference evidence="12" key="1">
    <citation type="submission" date="2019-02" db="EMBL/GenBank/DDBJ databases">
        <authorList>
            <person name="Gruber-Vodicka R. H."/>
            <person name="Seah K. B. B."/>
        </authorList>
    </citation>
    <scope>NUCLEOTIDE SEQUENCE</scope>
    <source>
        <strain evidence="13">BECK_DK161</strain>
        <strain evidence="12">BECK_DK47</strain>
    </source>
</reference>
<evidence type="ECO:0000256" key="4">
    <source>
        <dbReference type="ARBA" id="ARBA00022989"/>
    </source>
</evidence>
<dbReference type="AlphaFoldDB" id="A0A450RTH5"/>
<dbReference type="InterPro" id="IPR011990">
    <property type="entry name" value="TPR-like_helical_dom_sf"/>
</dbReference>
<evidence type="ECO:0000256" key="6">
    <source>
        <dbReference type="ARBA" id="ARBA00023186"/>
    </source>
</evidence>
<feature type="compositionally biased region" description="Polar residues" evidence="9">
    <location>
        <begin position="193"/>
        <end position="205"/>
    </location>
</feature>
<evidence type="ECO:0000313" key="12">
    <source>
        <dbReference type="EMBL" id="VFJ42388.1"/>
    </source>
</evidence>
<sequence length="223" mass="24808">MNTYESEQEQLEALQKWWKENGRAVIAGLLIGAVAIIGWTSWRVYTAQQAENASLQYEQLVATAKRNQQEKAIEQGERLIEEFPGSGYAGLASLVIAKVAFQQDDVEKAKTYLRWAIDQGEPVAIKQIARIRLARLLADEKKGEEAITLLNGDTGEFTSLYEEVRGDILLLGQDNPADARAAYERSTAMSILSSGQSRSRLQTKLNDLGNPEAIPEPEEPKEE</sequence>
<evidence type="ECO:0000256" key="2">
    <source>
        <dbReference type="ARBA" id="ARBA00022475"/>
    </source>
</evidence>
<feature type="domain" description="Ancillary SecYEG translocon subunit/Cell division coordinator CpoB TPR" evidence="11">
    <location>
        <begin position="16"/>
        <end position="209"/>
    </location>
</feature>
<dbReference type="InterPro" id="IPR018704">
    <property type="entry name" value="SecYEG/CpoB_TPR"/>
</dbReference>
<proteinExistence type="inferred from homology"/>
<evidence type="ECO:0000256" key="10">
    <source>
        <dbReference type="SAM" id="Phobius"/>
    </source>
</evidence>
<accession>A0A450RTH5</accession>
<dbReference type="EMBL" id="CAADEY010000011">
    <property type="protein sequence ID" value="VFJ45426.1"/>
    <property type="molecule type" value="Genomic_DNA"/>
</dbReference>
<evidence type="ECO:0000256" key="1">
    <source>
        <dbReference type="ARBA" id="ARBA00004401"/>
    </source>
</evidence>
<dbReference type="Pfam" id="PF09976">
    <property type="entry name" value="TPR_21"/>
    <property type="match status" value="1"/>
</dbReference>
<comment type="subcellular location">
    <subcellularLocation>
        <location evidence="1">Cell membrane</location>
        <topology evidence="1">Single-pass type II membrane protein</topology>
    </subcellularLocation>
</comment>
<dbReference type="GO" id="GO:0005886">
    <property type="term" value="C:plasma membrane"/>
    <property type="evidence" value="ECO:0007669"/>
    <property type="project" value="UniProtKB-SubCell"/>
</dbReference>
<feature type="transmembrane region" description="Helical" evidence="10">
    <location>
        <begin position="24"/>
        <end position="42"/>
    </location>
</feature>
<dbReference type="PIRSF" id="PIRSF006170">
    <property type="entry name" value="YfgM"/>
    <property type="match status" value="1"/>
</dbReference>
<keyword evidence="6" id="KW-0143">Chaperone</keyword>
<dbReference type="Gene3D" id="1.25.40.10">
    <property type="entry name" value="Tetratricopeptide repeat domain"/>
    <property type="match status" value="1"/>
</dbReference>
<dbReference type="SUPFAM" id="SSF48452">
    <property type="entry name" value="TPR-like"/>
    <property type="match status" value="1"/>
</dbReference>
<dbReference type="PANTHER" id="PTHR38035:SF1">
    <property type="entry name" value="ANCILLARY SECYEG TRANSLOCON SUBUNIT"/>
    <property type="match status" value="1"/>
</dbReference>
<comment type="similarity">
    <text evidence="7">Belongs to the YfgM family.</text>
</comment>